<protein>
    <recommendedName>
        <fullName evidence="4">YqfQ-like protein</fullName>
    </recommendedName>
</protein>
<dbReference type="Pfam" id="PF14181">
    <property type="entry name" value="YqfQ"/>
    <property type="match status" value="1"/>
</dbReference>
<reference evidence="2 3" key="1">
    <citation type="submission" date="2020-08" db="EMBL/GenBank/DDBJ databases">
        <title>A Genomic Blueprint of the Chicken Gut Microbiome.</title>
        <authorList>
            <person name="Gilroy R."/>
            <person name="Ravi A."/>
            <person name="Getino M."/>
            <person name="Pursley I."/>
            <person name="Horton D.L."/>
            <person name="Alikhan N.-F."/>
            <person name="Baker D."/>
            <person name="Gharbi K."/>
            <person name="Hall N."/>
            <person name="Watson M."/>
            <person name="Adriaenssens E.M."/>
            <person name="Foster-Nyarko E."/>
            <person name="Jarju S."/>
            <person name="Secka A."/>
            <person name="Antonio M."/>
            <person name="Oren A."/>
            <person name="Chaudhuri R."/>
            <person name="La Ragione R.M."/>
            <person name="Hildebrand F."/>
            <person name="Pallen M.J."/>
        </authorList>
    </citation>
    <scope>NUCLEOTIDE SEQUENCE [LARGE SCALE GENOMIC DNA]</scope>
    <source>
        <strain evidence="2 3">Sa2YVA2</strain>
    </source>
</reference>
<organism evidence="2 3">
    <name type="scientific">Sporosarcina quadrami</name>
    <dbReference type="NCBI Taxonomy" id="2762234"/>
    <lineage>
        <taxon>Bacteria</taxon>
        <taxon>Bacillati</taxon>
        <taxon>Bacillota</taxon>
        <taxon>Bacilli</taxon>
        <taxon>Bacillales</taxon>
        <taxon>Caryophanaceae</taxon>
        <taxon>Sporosarcina</taxon>
    </lineage>
</organism>
<evidence type="ECO:0000313" key="2">
    <source>
        <dbReference type="EMBL" id="MBD7983137.1"/>
    </source>
</evidence>
<comment type="caution">
    <text evidence="2">The sequence shown here is derived from an EMBL/GenBank/DDBJ whole genome shotgun (WGS) entry which is preliminary data.</text>
</comment>
<evidence type="ECO:0000313" key="3">
    <source>
        <dbReference type="Proteomes" id="UP000626786"/>
    </source>
</evidence>
<evidence type="ECO:0008006" key="4">
    <source>
        <dbReference type="Google" id="ProtNLM"/>
    </source>
</evidence>
<proteinExistence type="predicted"/>
<dbReference type="InterPro" id="IPR025571">
    <property type="entry name" value="YqfQ"/>
</dbReference>
<gene>
    <name evidence="2" type="ORF">H9649_00980</name>
</gene>
<dbReference type="Proteomes" id="UP000626786">
    <property type="component" value="Unassembled WGS sequence"/>
</dbReference>
<dbReference type="RefSeq" id="WP_191692778.1">
    <property type="nucleotide sequence ID" value="NZ_JACSQN010000001.1"/>
</dbReference>
<name>A0ABR8U519_9BACL</name>
<dbReference type="EMBL" id="JACSQN010000001">
    <property type="protein sequence ID" value="MBD7983137.1"/>
    <property type="molecule type" value="Genomic_DNA"/>
</dbReference>
<feature type="compositionally biased region" description="Low complexity" evidence="1">
    <location>
        <begin position="121"/>
        <end position="130"/>
    </location>
</feature>
<accession>A0ABR8U519</accession>
<evidence type="ECO:0000256" key="1">
    <source>
        <dbReference type="SAM" id="MobiDB-lite"/>
    </source>
</evidence>
<sequence length="146" mass="16029">MRYESFYPFSGNQPPPVAMRQPIQYGYLPQQYVNPGLEQRQAFPIDQMANQYGAPAQGQQQDGSKMEMYMQTANRFLNTAQQFAPIVQQMAPMVQNLPAMWRLYKGFQSLPSAGAGVAASAATAPGVSQASSPLGPSNPRIFQPPN</sequence>
<feature type="region of interest" description="Disordered" evidence="1">
    <location>
        <begin position="121"/>
        <end position="146"/>
    </location>
</feature>
<keyword evidence="3" id="KW-1185">Reference proteome</keyword>